<evidence type="ECO:0000313" key="2">
    <source>
        <dbReference type="EMBL" id="KAK9830109.1"/>
    </source>
</evidence>
<reference evidence="2 3" key="1">
    <citation type="journal article" date="2024" name="Nat. Commun.">
        <title>Phylogenomics reveals the evolutionary origins of lichenization in chlorophyte algae.</title>
        <authorList>
            <person name="Puginier C."/>
            <person name="Libourel C."/>
            <person name="Otte J."/>
            <person name="Skaloud P."/>
            <person name="Haon M."/>
            <person name="Grisel S."/>
            <person name="Petersen M."/>
            <person name="Berrin J.G."/>
            <person name="Delaux P.M."/>
            <person name="Dal Grande F."/>
            <person name="Keller J."/>
        </authorList>
    </citation>
    <scope>NUCLEOTIDE SEQUENCE [LARGE SCALE GENOMIC DNA]</scope>
    <source>
        <strain evidence="2 3">SAG 2043</strain>
    </source>
</reference>
<gene>
    <name evidence="2" type="ORF">WJX72_009843</name>
</gene>
<protein>
    <submittedName>
        <fullName evidence="2">Uncharacterized protein</fullName>
    </submittedName>
</protein>
<dbReference type="AlphaFoldDB" id="A0AAW1R8X9"/>
<sequence>MGGALSRAAKPRPGPLKYPVHQAKTEVQQAAAKGGQIQASAAGAAPAAAAEATAGRPTSAALQALFDEEERPDRKMTDFYKQIGGSIHGHRMDTRGIQPKAMPRMSSEGRLSTADLRSLFKQRQQQSQQDVEALARQYGVDPALLQSVLRYNRLPVITTADDGRLLGR</sequence>
<evidence type="ECO:0000313" key="3">
    <source>
        <dbReference type="Proteomes" id="UP001489004"/>
    </source>
</evidence>
<dbReference type="Proteomes" id="UP001489004">
    <property type="component" value="Unassembled WGS sequence"/>
</dbReference>
<organism evidence="2 3">
    <name type="scientific">[Myrmecia] bisecta</name>
    <dbReference type="NCBI Taxonomy" id="41462"/>
    <lineage>
        <taxon>Eukaryota</taxon>
        <taxon>Viridiplantae</taxon>
        <taxon>Chlorophyta</taxon>
        <taxon>core chlorophytes</taxon>
        <taxon>Trebouxiophyceae</taxon>
        <taxon>Trebouxiales</taxon>
        <taxon>Trebouxiaceae</taxon>
        <taxon>Myrmecia</taxon>
    </lineage>
</organism>
<feature type="region of interest" description="Disordered" evidence="1">
    <location>
        <begin position="84"/>
        <end position="111"/>
    </location>
</feature>
<keyword evidence="3" id="KW-1185">Reference proteome</keyword>
<accession>A0AAW1R8X9</accession>
<dbReference type="EMBL" id="JALJOR010000001">
    <property type="protein sequence ID" value="KAK9830109.1"/>
    <property type="molecule type" value="Genomic_DNA"/>
</dbReference>
<feature type="compositionally biased region" description="Low complexity" evidence="1">
    <location>
        <begin position="28"/>
        <end position="57"/>
    </location>
</feature>
<comment type="caution">
    <text evidence="2">The sequence shown here is derived from an EMBL/GenBank/DDBJ whole genome shotgun (WGS) entry which is preliminary data.</text>
</comment>
<name>A0AAW1R8X9_9CHLO</name>
<proteinExistence type="predicted"/>
<feature type="region of interest" description="Disordered" evidence="1">
    <location>
        <begin position="1"/>
        <end position="57"/>
    </location>
</feature>
<evidence type="ECO:0000256" key="1">
    <source>
        <dbReference type="SAM" id="MobiDB-lite"/>
    </source>
</evidence>